<keyword evidence="10" id="KW-0614">Plasmid</keyword>
<keyword evidence="6 10" id="KW-0067">ATP-binding</keyword>
<dbReference type="Proteomes" id="UP000006575">
    <property type="component" value="Plasmid pRL10"/>
</dbReference>
<evidence type="ECO:0000256" key="3">
    <source>
        <dbReference type="ARBA" id="ARBA00022448"/>
    </source>
</evidence>
<evidence type="ECO:0000256" key="8">
    <source>
        <dbReference type="ARBA" id="ARBA00023136"/>
    </source>
</evidence>
<organism evidence="10 11">
    <name type="scientific">Rhizobium johnstonii (strain DSM 114642 / LMG 32736 / 3841)</name>
    <name type="common">Rhizobium leguminosarum bv. viciae</name>
    <dbReference type="NCBI Taxonomy" id="216596"/>
    <lineage>
        <taxon>Bacteria</taxon>
        <taxon>Pseudomonadati</taxon>
        <taxon>Pseudomonadota</taxon>
        <taxon>Alphaproteobacteria</taxon>
        <taxon>Hyphomicrobiales</taxon>
        <taxon>Rhizobiaceae</taxon>
        <taxon>Rhizobium/Agrobacterium group</taxon>
        <taxon>Rhizobium</taxon>
        <taxon>Rhizobium johnstonii</taxon>
    </lineage>
</organism>
<evidence type="ECO:0000256" key="1">
    <source>
        <dbReference type="ARBA" id="ARBA00004202"/>
    </source>
</evidence>
<dbReference type="SUPFAM" id="SSF52540">
    <property type="entry name" value="P-loop containing nucleoside triphosphate hydrolases"/>
    <property type="match status" value="1"/>
</dbReference>
<dbReference type="Pfam" id="PF00005">
    <property type="entry name" value="ABC_tran"/>
    <property type="match status" value="1"/>
</dbReference>
<dbReference type="SMART" id="SM00382">
    <property type="entry name" value="AAA"/>
    <property type="match status" value="1"/>
</dbReference>
<reference evidence="10 11" key="1">
    <citation type="journal article" date="2006" name="Genome Biol.">
        <title>The genome of Rhizobium leguminosarum has recognizable core and accessory components.</title>
        <authorList>
            <person name="Young J.W."/>
            <person name="Crossman L.C."/>
            <person name="Johnston A.W.B."/>
            <person name="Thomson N.R."/>
            <person name="Ghazoui Z.F."/>
            <person name="Hull K.H."/>
            <person name="Wexler M."/>
            <person name="Curson A.R.J."/>
            <person name="Todd J.D."/>
            <person name="Poole P.S."/>
            <person name="Mauchline T.H."/>
            <person name="East A.K."/>
            <person name="Quail M.A."/>
            <person name="Churcher C."/>
            <person name="Arrowsmith C."/>
            <person name="Cherevach A."/>
            <person name="Chillingworth T."/>
            <person name="Clarke K."/>
            <person name="Cronin A."/>
            <person name="Davis P."/>
            <person name="Fraser A."/>
            <person name="Hance Z."/>
            <person name="Hauser H."/>
            <person name="Jagels K."/>
            <person name="Moule S."/>
            <person name="Mungall K."/>
            <person name="Norbertczak H."/>
            <person name="Rabbinowitsch E."/>
            <person name="Sanders M."/>
            <person name="Simmonds M."/>
            <person name="Whitehead S."/>
            <person name="Parkhill J."/>
        </authorList>
    </citation>
    <scope>NUCLEOTIDE SEQUENCE [LARGE SCALE GENOMIC DNA]</scope>
    <source>
        <strain evidence="11">DSM 114642 / LMG 32736 / 3841</strain>
    </source>
</reference>
<sequence>MMPSTVPMLRTEQLSKSFGGTQVLKGIDINVPQKSTVVLLGASGSGKTTLLRCLNLLEMPTSGVVYLEGVSLGGSFIGDGGKWVRDSEARIAGQRSDIGFVFQRFNLFPHLTALDNVAIGPHRVRGKSRTEAREIATAALEQVHLGSHMNKRPSQLSGGQQQRVAIARSLAMGPKVILFDEPTSALDPELVNEVLDVMLDLARTGMTMVVVTHELKFAADVGSEVIFMANGLVCESGTPEELFRHPQQPETKQFLRFFNHV</sequence>
<accession>Q1M864</accession>
<dbReference type="InterPro" id="IPR030679">
    <property type="entry name" value="ABC_ATPase_HisP-typ"/>
</dbReference>
<proteinExistence type="inferred from homology"/>
<dbReference type="PROSITE" id="PS50893">
    <property type="entry name" value="ABC_TRANSPORTER_2"/>
    <property type="match status" value="1"/>
</dbReference>
<dbReference type="PIRSF" id="PIRSF039085">
    <property type="entry name" value="ABC_ATPase_HisP"/>
    <property type="match status" value="1"/>
</dbReference>
<feature type="domain" description="ABC transporter" evidence="9">
    <location>
        <begin position="9"/>
        <end position="255"/>
    </location>
</feature>
<dbReference type="GO" id="GO:0005524">
    <property type="term" value="F:ATP binding"/>
    <property type="evidence" value="ECO:0007669"/>
    <property type="project" value="UniProtKB-KW"/>
</dbReference>
<keyword evidence="4" id="KW-1003">Cell membrane</keyword>
<evidence type="ECO:0000256" key="2">
    <source>
        <dbReference type="ARBA" id="ARBA00005417"/>
    </source>
</evidence>
<comment type="similarity">
    <text evidence="2">Belongs to the ABC transporter superfamily.</text>
</comment>
<evidence type="ECO:0000313" key="10">
    <source>
        <dbReference type="EMBL" id="CAK10296.1"/>
    </source>
</evidence>
<dbReference type="InterPro" id="IPR050086">
    <property type="entry name" value="MetN_ABC_transporter-like"/>
</dbReference>
<dbReference type="HOGENOM" id="CLU_000604_1_22_5"/>
<evidence type="ECO:0000256" key="4">
    <source>
        <dbReference type="ARBA" id="ARBA00022475"/>
    </source>
</evidence>
<dbReference type="GO" id="GO:0015424">
    <property type="term" value="F:ABC-type amino acid transporter activity"/>
    <property type="evidence" value="ECO:0007669"/>
    <property type="project" value="InterPro"/>
</dbReference>
<dbReference type="EnsemblBacteria" id="CAK10296">
    <property type="protein sequence ID" value="CAK10296"/>
    <property type="gene ID" value="pRL100070"/>
</dbReference>
<dbReference type="InterPro" id="IPR017871">
    <property type="entry name" value="ABC_transporter-like_CS"/>
</dbReference>
<dbReference type="InterPro" id="IPR003439">
    <property type="entry name" value="ABC_transporter-like_ATP-bd"/>
</dbReference>
<keyword evidence="11" id="KW-1185">Reference proteome</keyword>
<dbReference type="InterPro" id="IPR003593">
    <property type="entry name" value="AAA+_ATPase"/>
</dbReference>
<geneLocation type="plasmid" evidence="10 11">
    <name>pRL10</name>
</geneLocation>
<name>Q1M864_RHIJ3</name>
<keyword evidence="7" id="KW-0029">Amino-acid transport</keyword>
<dbReference type="GO" id="GO:0016887">
    <property type="term" value="F:ATP hydrolysis activity"/>
    <property type="evidence" value="ECO:0007669"/>
    <property type="project" value="InterPro"/>
</dbReference>
<keyword evidence="8" id="KW-0472">Membrane</keyword>
<dbReference type="PANTHER" id="PTHR43166:SF9">
    <property type="entry name" value="GLUTAMATE_ASPARTATE IMPORT ATP-BINDING PROTEIN GLTL"/>
    <property type="match status" value="1"/>
</dbReference>
<evidence type="ECO:0000256" key="7">
    <source>
        <dbReference type="ARBA" id="ARBA00022970"/>
    </source>
</evidence>
<keyword evidence="5" id="KW-0547">Nucleotide-binding</keyword>
<protein>
    <submittedName>
        <fullName evidence="10">ATP-binding component of ABC transporter</fullName>
    </submittedName>
</protein>
<dbReference type="PROSITE" id="PS00211">
    <property type="entry name" value="ABC_TRANSPORTER_1"/>
    <property type="match status" value="1"/>
</dbReference>
<dbReference type="GO" id="GO:0005886">
    <property type="term" value="C:plasma membrane"/>
    <property type="evidence" value="ECO:0007669"/>
    <property type="project" value="UniProtKB-SubCell"/>
</dbReference>
<dbReference type="PANTHER" id="PTHR43166">
    <property type="entry name" value="AMINO ACID IMPORT ATP-BINDING PROTEIN"/>
    <property type="match status" value="1"/>
</dbReference>
<keyword evidence="3" id="KW-0813">Transport</keyword>
<dbReference type="InterPro" id="IPR027417">
    <property type="entry name" value="P-loop_NTPase"/>
</dbReference>
<dbReference type="Gene3D" id="3.40.50.300">
    <property type="entry name" value="P-loop containing nucleotide triphosphate hydrolases"/>
    <property type="match status" value="1"/>
</dbReference>
<gene>
    <name evidence="10" type="ordered locus">pRL100070</name>
</gene>
<evidence type="ECO:0000256" key="5">
    <source>
        <dbReference type="ARBA" id="ARBA00022741"/>
    </source>
</evidence>
<comment type="subcellular location">
    <subcellularLocation>
        <location evidence="1">Cell membrane</location>
        <topology evidence="1">Peripheral membrane protein</topology>
    </subcellularLocation>
</comment>
<evidence type="ECO:0000313" key="11">
    <source>
        <dbReference type="Proteomes" id="UP000006575"/>
    </source>
</evidence>
<evidence type="ECO:0000256" key="6">
    <source>
        <dbReference type="ARBA" id="ARBA00022840"/>
    </source>
</evidence>
<dbReference type="AlphaFoldDB" id="Q1M864"/>
<evidence type="ECO:0000259" key="9">
    <source>
        <dbReference type="PROSITE" id="PS50893"/>
    </source>
</evidence>
<dbReference type="KEGG" id="rle:pRL100070"/>
<dbReference type="EMBL" id="AM236084">
    <property type="protein sequence ID" value="CAK10296.1"/>
    <property type="molecule type" value="Genomic_DNA"/>
</dbReference>